<accession>A0ABU2JAF7</accession>
<keyword evidence="2" id="KW-1133">Transmembrane helix</keyword>
<dbReference type="RefSeq" id="WP_311423129.1">
    <property type="nucleotide sequence ID" value="NZ_JAVREH010000012.1"/>
</dbReference>
<evidence type="ECO:0000259" key="3">
    <source>
        <dbReference type="Pfam" id="PF08044"/>
    </source>
</evidence>
<evidence type="ECO:0000313" key="5">
    <source>
        <dbReference type="Proteomes" id="UP001183176"/>
    </source>
</evidence>
<keyword evidence="5" id="KW-1185">Reference proteome</keyword>
<feature type="domain" description="DUF1707" evidence="3">
    <location>
        <begin position="13"/>
        <end position="65"/>
    </location>
</feature>
<feature type="transmembrane region" description="Helical" evidence="2">
    <location>
        <begin position="101"/>
        <end position="120"/>
    </location>
</feature>
<protein>
    <submittedName>
        <fullName evidence="4">DUF1707 domain-containing protein</fullName>
    </submittedName>
</protein>
<organism evidence="4 5">
    <name type="scientific">Jatrophihabitans lederbergiae</name>
    <dbReference type="NCBI Taxonomy" id="3075547"/>
    <lineage>
        <taxon>Bacteria</taxon>
        <taxon>Bacillati</taxon>
        <taxon>Actinomycetota</taxon>
        <taxon>Actinomycetes</taxon>
        <taxon>Jatrophihabitantales</taxon>
        <taxon>Jatrophihabitantaceae</taxon>
        <taxon>Jatrophihabitans</taxon>
    </lineage>
</organism>
<reference evidence="5" key="1">
    <citation type="submission" date="2023-07" db="EMBL/GenBank/DDBJ databases">
        <title>30 novel species of actinomycetes from the DSMZ collection.</title>
        <authorList>
            <person name="Nouioui I."/>
        </authorList>
    </citation>
    <scope>NUCLEOTIDE SEQUENCE [LARGE SCALE GENOMIC DNA]</scope>
    <source>
        <strain evidence="5">DSM 44399</strain>
    </source>
</reference>
<dbReference type="PANTHER" id="PTHR40763">
    <property type="entry name" value="MEMBRANE PROTEIN-RELATED"/>
    <property type="match status" value="1"/>
</dbReference>
<dbReference type="Pfam" id="PF08044">
    <property type="entry name" value="DUF1707"/>
    <property type="match status" value="1"/>
</dbReference>
<dbReference type="Proteomes" id="UP001183176">
    <property type="component" value="Unassembled WGS sequence"/>
</dbReference>
<name>A0ABU2JAF7_9ACTN</name>
<evidence type="ECO:0000256" key="1">
    <source>
        <dbReference type="SAM" id="MobiDB-lite"/>
    </source>
</evidence>
<keyword evidence="2" id="KW-0812">Transmembrane</keyword>
<dbReference type="InterPro" id="IPR012551">
    <property type="entry name" value="DUF1707_SHOCT-like"/>
</dbReference>
<feature type="region of interest" description="Disordered" evidence="1">
    <location>
        <begin position="1"/>
        <end position="21"/>
    </location>
</feature>
<feature type="transmembrane region" description="Helical" evidence="2">
    <location>
        <begin position="132"/>
        <end position="152"/>
    </location>
</feature>
<dbReference type="EMBL" id="JAVREH010000012">
    <property type="protein sequence ID" value="MDT0261975.1"/>
    <property type="molecule type" value="Genomic_DNA"/>
</dbReference>
<evidence type="ECO:0000313" key="4">
    <source>
        <dbReference type="EMBL" id="MDT0261975.1"/>
    </source>
</evidence>
<gene>
    <name evidence="4" type="ORF">RM423_11260</name>
</gene>
<sequence>MDERREARTAGDLRASDSDRQAVTDRLTKALDEGRLNLHEWDERVASAYRSTTYSELALVCADLPDDGRSMPPQPVSAPVKRPVAEESSGVISDLPLWVKILWTVWFTAVLINLVVWALVTMHSGHKVFWPMWVAGPPGAALFGLSAGVTMIKRTRRNAAAQRRLDAARRKRSR</sequence>
<dbReference type="PANTHER" id="PTHR40763:SF4">
    <property type="entry name" value="DUF1707 DOMAIN-CONTAINING PROTEIN"/>
    <property type="match status" value="1"/>
</dbReference>
<keyword evidence="2" id="KW-0472">Membrane</keyword>
<evidence type="ECO:0000256" key="2">
    <source>
        <dbReference type="SAM" id="Phobius"/>
    </source>
</evidence>
<comment type="caution">
    <text evidence="4">The sequence shown here is derived from an EMBL/GenBank/DDBJ whole genome shotgun (WGS) entry which is preliminary data.</text>
</comment>
<proteinExistence type="predicted"/>